<evidence type="ECO:0008006" key="11">
    <source>
        <dbReference type="Google" id="ProtNLM"/>
    </source>
</evidence>
<dbReference type="InterPro" id="IPR009580">
    <property type="entry name" value="GPI_biosynthesis_protein_Pig-F"/>
</dbReference>
<name>A0A5C3LI57_COPMA</name>
<dbReference type="Proteomes" id="UP000307440">
    <property type="component" value="Unassembled WGS sequence"/>
</dbReference>
<reference evidence="9 10" key="1">
    <citation type="journal article" date="2019" name="Nat. Ecol. Evol.">
        <title>Megaphylogeny resolves global patterns of mushroom evolution.</title>
        <authorList>
            <person name="Varga T."/>
            <person name="Krizsan K."/>
            <person name="Foldi C."/>
            <person name="Dima B."/>
            <person name="Sanchez-Garcia M."/>
            <person name="Sanchez-Ramirez S."/>
            <person name="Szollosi G.J."/>
            <person name="Szarkandi J.G."/>
            <person name="Papp V."/>
            <person name="Albert L."/>
            <person name="Andreopoulos W."/>
            <person name="Angelini C."/>
            <person name="Antonin V."/>
            <person name="Barry K.W."/>
            <person name="Bougher N.L."/>
            <person name="Buchanan P."/>
            <person name="Buyck B."/>
            <person name="Bense V."/>
            <person name="Catcheside P."/>
            <person name="Chovatia M."/>
            <person name="Cooper J."/>
            <person name="Damon W."/>
            <person name="Desjardin D."/>
            <person name="Finy P."/>
            <person name="Geml J."/>
            <person name="Haridas S."/>
            <person name="Hughes K."/>
            <person name="Justo A."/>
            <person name="Karasinski D."/>
            <person name="Kautmanova I."/>
            <person name="Kiss B."/>
            <person name="Kocsube S."/>
            <person name="Kotiranta H."/>
            <person name="LaButti K.M."/>
            <person name="Lechner B.E."/>
            <person name="Liimatainen K."/>
            <person name="Lipzen A."/>
            <person name="Lukacs Z."/>
            <person name="Mihaltcheva S."/>
            <person name="Morgado L.N."/>
            <person name="Niskanen T."/>
            <person name="Noordeloos M.E."/>
            <person name="Ohm R.A."/>
            <person name="Ortiz-Santana B."/>
            <person name="Ovrebo C."/>
            <person name="Racz N."/>
            <person name="Riley R."/>
            <person name="Savchenko A."/>
            <person name="Shiryaev A."/>
            <person name="Soop K."/>
            <person name="Spirin V."/>
            <person name="Szebenyi C."/>
            <person name="Tomsovsky M."/>
            <person name="Tulloss R.E."/>
            <person name="Uehling J."/>
            <person name="Grigoriev I.V."/>
            <person name="Vagvolgyi C."/>
            <person name="Papp T."/>
            <person name="Martin F.M."/>
            <person name="Miettinen O."/>
            <person name="Hibbett D.S."/>
            <person name="Nagy L.G."/>
        </authorList>
    </citation>
    <scope>NUCLEOTIDE SEQUENCE [LARGE SCALE GENOMIC DNA]</scope>
    <source>
        <strain evidence="9 10">CBS 121175</strain>
    </source>
</reference>
<gene>
    <name evidence="9" type="ORF">FA15DRAFT_584651</name>
</gene>
<organism evidence="9 10">
    <name type="scientific">Coprinopsis marcescibilis</name>
    <name type="common">Agaric fungus</name>
    <name type="synonym">Psathyrella marcescibilis</name>
    <dbReference type="NCBI Taxonomy" id="230819"/>
    <lineage>
        <taxon>Eukaryota</taxon>
        <taxon>Fungi</taxon>
        <taxon>Dikarya</taxon>
        <taxon>Basidiomycota</taxon>
        <taxon>Agaricomycotina</taxon>
        <taxon>Agaricomycetes</taxon>
        <taxon>Agaricomycetidae</taxon>
        <taxon>Agaricales</taxon>
        <taxon>Agaricineae</taxon>
        <taxon>Psathyrellaceae</taxon>
        <taxon>Coprinopsis</taxon>
    </lineage>
</organism>
<feature type="transmembrane region" description="Helical" evidence="8">
    <location>
        <begin position="108"/>
        <end position="132"/>
    </location>
</feature>
<feature type="transmembrane region" description="Helical" evidence="8">
    <location>
        <begin position="197"/>
        <end position="217"/>
    </location>
</feature>
<feature type="transmembrane region" description="Helical" evidence="8">
    <location>
        <begin position="144"/>
        <end position="163"/>
    </location>
</feature>
<evidence type="ECO:0000313" key="9">
    <source>
        <dbReference type="EMBL" id="TFK28231.1"/>
    </source>
</evidence>
<evidence type="ECO:0000256" key="7">
    <source>
        <dbReference type="ARBA" id="ARBA00023136"/>
    </source>
</evidence>
<evidence type="ECO:0000313" key="10">
    <source>
        <dbReference type="Proteomes" id="UP000307440"/>
    </source>
</evidence>
<keyword evidence="4 8" id="KW-0812">Transmembrane</keyword>
<evidence type="ECO:0000256" key="3">
    <source>
        <dbReference type="ARBA" id="ARBA00022502"/>
    </source>
</evidence>
<comment type="pathway">
    <text evidence="2">Glycolipid biosynthesis; glycosylphosphatidylinositol-anchor biosynthesis.</text>
</comment>
<evidence type="ECO:0000256" key="2">
    <source>
        <dbReference type="ARBA" id="ARBA00004687"/>
    </source>
</evidence>
<evidence type="ECO:0000256" key="5">
    <source>
        <dbReference type="ARBA" id="ARBA00022824"/>
    </source>
</evidence>
<keyword evidence="7 8" id="KW-0472">Membrane</keyword>
<evidence type="ECO:0000256" key="4">
    <source>
        <dbReference type="ARBA" id="ARBA00022692"/>
    </source>
</evidence>
<proteinExistence type="predicted"/>
<sequence length="270" mass="30356">MRKPMSSYLWAVGMQTSLLAFCALYLPRSSVLQEITFLDGEEPISEALSPLEALTRRPTLTLLALCLGTLSLQTWWSDWLRRWWIDSIIEGAEEVKRREKKFLTRKRLLALTRVYGALILVSLGVYLVLILLGAPIRSLAVKTYLLALLISILTFLPPAYLFGPPSFRGDSASLVKRWTWVRLFAELSSRNPIERALVYPAVGTVIGSWLGIIAIPLDWDRPWQAWPLTPAYGAIIGYILSSITALTANSIDLVQSQNTNTTELPDKPRQ</sequence>
<dbReference type="GO" id="GO:0005789">
    <property type="term" value="C:endoplasmic reticulum membrane"/>
    <property type="evidence" value="ECO:0007669"/>
    <property type="project" value="UniProtKB-SubCell"/>
</dbReference>
<dbReference type="AlphaFoldDB" id="A0A5C3LI57"/>
<comment type="subcellular location">
    <subcellularLocation>
        <location evidence="1">Endoplasmic reticulum membrane</location>
        <topology evidence="1">Multi-pass membrane protein</topology>
    </subcellularLocation>
</comment>
<keyword evidence="10" id="KW-1185">Reference proteome</keyword>
<keyword evidence="3" id="KW-0337">GPI-anchor biosynthesis</keyword>
<feature type="transmembrane region" description="Helical" evidence="8">
    <location>
        <begin position="229"/>
        <end position="248"/>
    </location>
</feature>
<dbReference type="STRING" id="230819.A0A5C3LI57"/>
<protein>
    <recommendedName>
        <fullName evidence="11">PIG-F-domain-containing protein</fullName>
    </recommendedName>
</protein>
<dbReference type="Pfam" id="PF06699">
    <property type="entry name" value="PIG-F"/>
    <property type="match status" value="1"/>
</dbReference>
<dbReference type="GO" id="GO:0006506">
    <property type="term" value="P:GPI anchor biosynthetic process"/>
    <property type="evidence" value="ECO:0007669"/>
    <property type="project" value="UniProtKB-UniPathway"/>
</dbReference>
<keyword evidence="5" id="KW-0256">Endoplasmic reticulum</keyword>
<dbReference type="OrthoDB" id="17366at2759"/>
<evidence type="ECO:0000256" key="6">
    <source>
        <dbReference type="ARBA" id="ARBA00022989"/>
    </source>
</evidence>
<accession>A0A5C3LI57</accession>
<dbReference type="EMBL" id="ML210157">
    <property type="protein sequence ID" value="TFK28231.1"/>
    <property type="molecule type" value="Genomic_DNA"/>
</dbReference>
<dbReference type="UniPathway" id="UPA00196"/>
<evidence type="ECO:0000256" key="8">
    <source>
        <dbReference type="SAM" id="Phobius"/>
    </source>
</evidence>
<evidence type="ECO:0000256" key="1">
    <source>
        <dbReference type="ARBA" id="ARBA00004477"/>
    </source>
</evidence>
<keyword evidence="6 8" id="KW-1133">Transmembrane helix</keyword>